<comment type="caution">
    <text evidence="1">The sequence shown here is derived from an EMBL/GenBank/DDBJ whole genome shotgun (WGS) entry which is preliminary data.</text>
</comment>
<accession>A0A644YXH9</accession>
<organism evidence="1">
    <name type="scientific">bioreactor metagenome</name>
    <dbReference type="NCBI Taxonomy" id="1076179"/>
    <lineage>
        <taxon>unclassified sequences</taxon>
        <taxon>metagenomes</taxon>
        <taxon>ecological metagenomes</taxon>
    </lineage>
</organism>
<dbReference type="AlphaFoldDB" id="A0A644YXH9"/>
<proteinExistence type="predicted"/>
<evidence type="ECO:0000313" key="1">
    <source>
        <dbReference type="EMBL" id="MPM32718.1"/>
    </source>
</evidence>
<protein>
    <submittedName>
        <fullName evidence="1">Uncharacterized protein</fullName>
    </submittedName>
</protein>
<sequence>MKKFILGLCLSLPILSHAAPKWELANVFITNKDKGEISKIYVDKNSIKTAPNNNDIRYFSIKEVHSNPKNNVVKNNLAIECSQGLFLSPFTNQWEPIFQRGYIIGTLKTYEYYSYTTVCDDVRGKYSNNIIINTNRIGF</sequence>
<gene>
    <name evidence="1" type="ORF">SDC9_79283</name>
</gene>
<name>A0A644YXH9_9ZZZZ</name>
<dbReference type="EMBL" id="VSSQ01006446">
    <property type="protein sequence ID" value="MPM32718.1"/>
    <property type="molecule type" value="Genomic_DNA"/>
</dbReference>
<reference evidence="1" key="1">
    <citation type="submission" date="2019-08" db="EMBL/GenBank/DDBJ databases">
        <authorList>
            <person name="Kucharzyk K."/>
            <person name="Murdoch R.W."/>
            <person name="Higgins S."/>
            <person name="Loffler F."/>
        </authorList>
    </citation>
    <scope>NUCLEOTIDE SEQUENCE</scope>
</reference>